<dbReference type="KEGG" id="mtar:DF168_00317"/>
<reference evidence="1 2" key="1">
    <citation type="submission" date="2018-06" db="EMBL/GenBank/DDBJ databases">
        <title>Draft Genome Sequence of a Novel Marine Bacterium Related to the Verrucomicrobia.</title>
        <authorList>
            <person name="Vosseberg J."/>
            <person name="Martijn J."/>
            <person name="Ettema T.J.G."/>
        </authorList>
    </citation>
    <scope>NUCLEOTIDE SEQUENCE [LARGE SCALE GENOMIC DNA]</scope>
    <source>
        <strain evidence="1">TARA_B100001123</strain>
    </source>
</reference>
<protein>
    <submittedName>
        <fullName evidence="1">Uncharacterized protein</fullName>
    </submittedName>
</protein>
<proteinExistence type="predicted"/>
<dbReference type="EMBL" id="CP029803">
    <property type="protein sequence ID" value="AWT59139.1"/>
    <property type="molecule type" value="Genomic_DNA"/>
</dbReference>
<dbReference type="AlphaFoldDB" id="A0A2Z4AB60"/>
<name>A0A2Z4AB60_9BACT</name>
<sequence length="64" mass="7461">MNVRIPGERKLSGGFRKGIDETVFFKFEMVLNLKGSLLNPREKFRVVKNVPPIWVVSNLLNFQR</sequence>
<dbReference type="Proteomes" id="UP000247465">
    <property type="component" value="Chromosome"/>
</dbReference>
<accession>A0A2Z4AB60</accession>
<organism evidence="1 2">
    <name type="scientific">Candidatus Moanibacter tarae</name>
    <dbReference type="NCBI Taxonomy" id="2200854"/>
    <lineage>
        <taxon>Bacteria</taxon>
        <taxon>Pseudomonadati</taxon>
        <taxon>Verrucomicrobiota</taxon>
        <taxon>Opitutia</taxon>
        <taxon>Puniceicoccales</taxon>
        <taxon>Puniceicoccales incertae sedis</taxon>
        <taxon>Candidatus Moanibacter</taxon>
    </lineage>
</organism>
<evidence type="ECO:0000313" key="1">
    <source>
        <dbReference type="EMBL" id="AWT59139.1"/>
    </source>
</evidence>
<gene>
    <name evidence="1" type="ORF">DF168_00317</name>
</gene>
<evidence type="ECO:0000313" key="2">
    <source>
        <dbReference type="Proteomes" id="UP000247465"/>
    </source>
</evidence>